<keyword evidence="2" id="KW-1185">Reference proteome</keyword>
<organism evidence="1 2">
    <name type="scientific">Hymenobacter ruricola</name>
    <dbReference type="NCBI Taxonomy" id="2791023"/>
    <lineage>
        <taxon>Bacteria</taxon>
        <taxon>Pseudomonadati</taxon>
        <taxon>Bacteroidota</taxon>
        <taxon>Cytophagia</taxon>
        <taxon>Cytophagales</taxon>
        <taxon>Hymenobacteraceae</taxon>
        <taxon>Hymenobacter</taxon>
    </lineage>
</organism>
<gene>
    <name evidence="1" type="ORF">I2H31_13380</name>
</gene>
<name>A0ABS0I5C6_9BACT</name>
<dbReference type="Proteomes" id="UP000618931">
    <property type="component" value="Unassembled WGS sequence"/>
</dbReference>
<dbReference type="EMBL" id="JADQDM010000006">
    <property type="protein sequence ID" value="MBF9222094.1"/>
    <property type="molecule type" value="Genomic_DNA"/>
</dbReference>
<proteinExistence type="predicted"/>
<dbReference type="PROSITE" id="PS51257">
    <property type="entry name" value="PROKAR_LIPOPROTEIN"/>
    <property type="match status" value="1"/>
</dbReference>
<protein>
    <submittedName>
        <fullName evidence="1">Uncharacterized protein</fullName>
    </submittedName>
</protein>
<reference evidence="1 2" key="1">
    <citation type="submission" date="2020-11" db="EMBL/GenBank/DDBJ databases">
        <authorList>
            <person name="Kim M.K."/>
        </authorList>
    </citation>
    <scope>NUCLEOTIDE SEQUENCE [LARGE SCALE GENOMIC DNA]</scope>
    <source>
        <strain evidence="1 2">BT662</strain>
    </source>
</reference>
<sequence>MKHLFYPLASGLFLLAACNKDAPEADRMVLTGDYQAGATLAAGPITLYTQNGPVTTPAVVDRYLARQPWAASTFSRTDAPISPTNTLTVLIRPNNQVYLISTKTASGRRDTIKHDLTAQNSAYAVLAGRDSVSTLTTSSSTAVSRCALLAGQMEKELPVKRCVAVPIATGFSQQCKFRPIRLLKIDAGQLAIPQLGWLAQSGQPLAGTCGRAAGGAWNVFNTAVLNQLTAGDTLVVQERTIALTKK</sequence>
<comment type="caution">
    <text evidence="1">The sequence shown here is derived from an EMBL/GenBank/DDBJ whole genome shotgun (WGS) entry which is preliminary data.</text>
</comment>
<evidence type="ECO:0000313" key="2">
    <source>
        <dbReference type="Proteomes" id="UP000618931"/>
    </source>
</evidence>
<evidence type="ECO:0000313" key="1">
    <source>
        <dbReference type="EMBL" id="MBF9222094.1"/>
    </source>
</evidence>
<dbReference type="RefSeq" id="WP_196293548.1">
    <property type="nucleotide sequence ID" value="NZ_JADQDM010000006.1"/>
</dbReference>
<accession>A0ABS0I5C6</accession>